<evidence type="ECO:0000313" key="2">
    <source>
        <dbReference type="Proteomes" id="UP000054560"/>
    </source>
</evidence>
<name>A0A0L0FND8_9EUKA</name>
<organism evidence="1 2">
    <name type="scientific">Sphaeroforma arctica JP610</name>
    <dbReference type="NCBI Taxonomy" id="667725"/>
    <lineage>
        <taxon>Eukaryota</taxon>
        <taxon>Ichthyosporea</taxon>
        <taxon>Ichthyophonida</taxon>
        <taxon>Sphaeroforma</taxon>
    </lineage>
</organism>
<evidence type="ECO:0000313" key="1">
    <source>
        <dbReference type="EMBL" id="KNC77996.1"/>
    </source>
</evidence>
<dbReference type="AlphaFoldDB" id="A0A0L0FND8"/>
<accession>A0A0L0FND8</accession>
<dbReference type="Proteomes" id="UP000054560">
    <property type="component" value="Unassembled WGS sequence"/>
</dbReference>
<keyword evidence="2" id="KW-1185">Reference proteome</keyword>
<gene>
    <name evidence="1" type="ORF">SARC_09557</name>
</gene>
<proteinExistence type="predicted"/>
<protein>
    <submittedName>
        <fullName evidence="1">Uncharacterized protein</fullName>
    </submittedName>
</protein>
<sequence length="94" mass="10245">MDLRPRGYTMLSAFTFRSLPEVGSRSRSPTGRMTLTMRMTLKESGRVGGLHHIVDPKEGMLLPKGWGMYDSLDASPGGREKAVRSLGPTIPPGT</sequence>
<dbReference type="RefSeq" id="XP_014151898.1">
    <property type="nucleotide sequence ID" value="XM_014296423.1"/>
</dbReference>
<dbReference type="EMBL" id="KQ242581">
    <property type="protein sequence ID" value="KNC77996.1"/>
    <property type="molecule type" value="Genomic_DNA"/>
</dbReference>
<dbReference type="GeneID" id="25910061"/>
<reference evidence="1 2" key="1">
    <citation type="submission" date="2011-02" db="EMBL/GenBank/DDBJ databases">
        <title>The Genome Sequence of Sphaeroforma arctica JP610.</title>
        <authorList>
            <consortium name="The Broad Institute Genome Sequencing Platform"/>
            <person name="Russ C."/>
            <person name="Cuomo C."/>
            <person name="Young S.K."/>
            <person name="Zeng Q."/>
            <person name="Gargeya S."/>
            <person name="Alvarado L."/>
            <person name="Berlin A."/>
            <person name="Chapman S.B."/>
            <person name="Chen Z."/>
            <person name="Freedman E."/>
            <person name="Gellesch M."/>
            <person name="Goldberg J."/>
            <person name="Griggs A."/>
            <person name="Gujja S."/>
            <person name="Heilman E."/>
            <person name="Heiman D."/>
            <person name="Howarth C."/>
            <person name="Mehta T."/>
            <person name="Neiman D."/>
            <person name="Pearson M."/>
            <person name="Roberts A."/>
            <person name="Saif S."/>
            <person name="Shea T."/>
            <person name="Shenoy N."/>
            <person name="Sisk P."/>
            <person name="Stolte C."/>
            <person name="Sykes S."/>
            <person name="White J."/>
            <person name="Yandava C."/>
            <person name="Burger G."/>
            <person name="Gray M.W."/>
            <person name="Holland P.W.H."/>
            <person name="King N."/>
            <person name="Lang F.B.F."/>
            <person name="Roger A.J."/>
            <person name="Ruiz-Trillo I."/>
            <person name="Haas B."/>
            <person name="Nusbaum C."/>
            <person name="Birren B."/>
        </authorList>
    </citation>
    <scope>NUCLEOTIDE SEQUENCE [LARGE SCALE GENOMIC DNA]</scope>
    <source>
        <strain evidence="1 2">JP610</strain>
    </source>
</reference>